<evidence type="ECO:0000256" key="8">
    <source>
        <dbReference type="ARBA" id="ARBA00023163"/>
    </source>
</evidence>
<dbReference type="FunFam" id="3.30.160.60:FF:000690">
    <property type="entry name" value="Zinc finger protein 354C"/>
    <property type="match status" value="1"/>
</dbReference>
<protein>
    <submittedName>
        <fullName evidence="15 16">Zinc finger protein 320-like isoform X1</fullName>
    </submittedName>
</protein>
<dbReference type="PROSITE" id="PS50157">
    <property type="entry name" value="ZINC_FINGER_C2H2_2"/>
    <property type="match status" value="8"/>
</dbReference>
<dbReference type="InterPro" id="IPR012934">
    <property type="entry name" value="Znf_AD"/>
</dbReference>
<feature type="domain" description="C2H2-type" evidence="12">
    <location>
        <begin position="449"/>
        <end position="476"/>
    </location>
</feature>
<dbReference type="Pfam" id="PF07776">
    <property type="entry name" value="zf-AD"/>
    <property type="match status" value="1"/>
</dbReference>
<keyword evidence="9" id="KW-0539">Nucleus</keyword>
<evidence type="ECO:0000256" key="10">
    <source>
        <dbReference type="PROSITE-ProRule" id="PRU00042"/>
    </source>
</evidence>
<dbReference type="GO" id="GO:0000785">
    <property type="term" value="C:chromatin"/>
    <property type="evidence" value="ECO:0007669"/>
    <property type="project" value="UniProtKB-ARBA"/>
</dbReference>
<dbReference type="FunFam" id="3.30.160.60:FF:000355">
    <property type="entry name" value="zinc finger and SCAN domain-containing protein 20 isoform X1"/>
    <property type="match status" value="1"/>
</dbReference>
<evidence type="ECO:0000256" key="4">
    <source>
        <dbReference type="ARBA" id="ARBA00022771"/>
    </source>
</evidence>
<evidence type="ECO:0000256" key="3">
    <source>
        <dbReference type="ARBA" id="ARBA00022737"/>
    </source>
</evidence>
<dbReference type="Gene3D" id="3.30.160.60">
    <property type="entry name" value="Classic Zinc Finger"/>
    <property type="match status" value="7"/>
</dbReference>
<evidence type="ECO:0000256" key="5">
    <source>
        <dbReference type="ARBA" id="ARBA00022833"/>
    </source>
</evidence>
<dbReference type="SUPFAM" id="SSF57716">
    <property type="entry name" value="Glucocorticoid receptor-like (DNA-binding domain)"/>
    <property type="match status" value="1"/>
</dbReference>
<dbReference type="SUPFAM" id="SSF57667">
    <property type="entry name" value="beta-beta-alpha zinc fingers"/>
    <property type="match status" value="4"/>
</dbReference>
<feature type="domain" description="C2H2-type" evidence="12">
    <location>
        <begin position="420"/>
        <end position="448"/>
    </location>
</feature>
<feature type="binding site" evidence="11">
    <location>
        <position position="80"/>
    </location>
    <ligand>
        <name>Zn(2+)</name>
        <dbReference type="ChEBI" id="CHEBI:29105"/>
    </ligand>
</feature>
<dbReference type="SMART" id="SM00868">
    <property type="entry name" value="zf-AD"/>
    <property type="match status" value="1"/>
</dbReference>
<keyword evidence="14" id="KW-1185">Reference proteome</keyword>
<dbReference type="PANTHER" id="PTHR23226">
    <property type="entry name" value="ZINC FINGER AND SCAN DOMAIN-CONTAINING"/>
    <property type="match status" value="1"/>
</dbReference>
<dbReference type="GO" id="GO:0005634">
    <property type="term" value="C:nucleus"/>
    <property type="evidence" value="ECO:0007669"/>
    <property type="project" value="UniProtKB-SubCell"/>
</dbReference>
<dbReference type="FunFam" id="3.30.160.60:FF:000965">
    <property type="entry name" value="Neurotrophin receptor-interacting factor homolog"/>
    <property type="match status" value="1"/>
</dbReference>
<dbReference type="GeneID" id="117231059"/>
<keyword evidence="2 11" id="KW-0479">Metal-binding</keyword>
<dbReference type="RefSeq" id="XP_033345007.1">
    <property type="nucleotide sequence ID" value="XM_033489116.1"/>
</dbReference>
<feature type="domain" description="ZAD" evidence="13">
    <location>
        <begin position="75"/>
        <end position="150"/>
    </location>
</feature>
<dbReference type="Pfam" id="PF00096">
    <property type="entry name" value="zf-C2H2"/>
    <property type="match status" value="8"/>
</dbReference>
<dbReference type="GO" id="GO:0040029">
    <property type="term" value="P:epigenetic regulation of gene expression"/>
    <property type="evidence" value="ECO:0007669"/>
    <property type="project" value="UniProtKB-ARBA"/>
</dbReference>
<organism evidence="14 16">
    <name type="scientific">Bombus vosnesenskii</name>
    <dbReference type="NCBI Taxonomy" id="207650"/>
    <lineage>
        <taxon>Eukaryota</taxon>
        <taxon>Metazoa</taxon>
        <taxon>Ecdysozoa</taxon>
        <taxon>Arthropoda</taxon>
        <taxon>Hexapoda</taxon>
        <taxon>Insecta</taxon>
        <taxon>Pterygota</taxon>
        <taxon>Neoptera</taxon>
        <taxon>Endopterygota</taxon>
        <taxon>Hymenoptera</taxon>
        <taxon>Apocrita</taxon>
        <taxon>Aculeata</taxon>
        <taxon>Apoidea</taxon>
        <taxon>Anthophila</taxon>
        <taxon>Apidae</taxon>
        <taxon>Bombus</taxon>
        <taxon>Pyrobombus</taxon>
    </lineage>
</organism>
<dbReference type="InterPro" id="IPR013087">
    <property type="entry name" value="Znf_C2H2_type"/>
</dbReference>
<keyword evidence="4 10" id="KW-0863">Zinc-finger</keyword>
<dbReference type="PANTHER" id="PTHR23226:SF416">
    <property type="entry name" value="FI01424P"/>
    <property type="match status" value="1"/>
</dbReference>
<dbReference type="FunFam" id="3.30.160.60:FF:001289">
    <property type="entry name" value="Zinc finger protein 574"/>
    <property type="match status" value="1"/>
</dbReference>
<dbReference type="PROSITE" id="PS00028">
    <property type="entry name" value="ZINC_FINGER_C2H2_1"/>
    <property type="match status" value="8"/>
</dbReference>
<evidence type="ECO:0000259" key="13">
    <source>
        <dbReference type="PROSITE" id="PS51915"/>
    </source>
</evidence>
<dbReference type="InterPro" id="IPR036236">
    <property type="entry name" value="Znf_C2H2_sf"/>
</dbReference>
<feature type="domain" description="C2H2-type" evidence="12">
    <location>
        <begin position="561"/>
        <end position="589"/>
    </location>
</feature>
<evidence type="ECO:0000256" key="9">
    <source>
        <dbReference type="ARBA" id="ARBA00023242"/>
    </source>
</evidence>
<evidence type="ECO:0000313" key="14">
    <source>
        <dbReference type="Proteomes" id="UP000504631"/>
    </source>
</evidence>
<dbReference type="SMART" id="SM00355">
    <property type="entry name" value="ZnF_C2H2"/>
    <property type="match status" value="9"/>
</dbReference>
<feature type="binding site" evidence="11">
    <location>
        <position position="123"/>
    </location>
    <ligand>
        <name>Zn(2+)</name>
        <dbReference type="ChEBI" id="CHEBI:29105"/>
    </ligand>
</feature>
<dbReference type="GO" id="GO:0003682">
    <property type="term" value="F:chromatin binding"/>
    <property type="evidence" value="ECO:0007669"/>
    <property type="project" value="UniProtKB-ARBA"/>
</dbReference>
<dbReference type="PROSITE" id="PS51915">
    <property type="entry name" value="ZAD"/>
    <property type="match status" value="1"/>
</dbReference>
<dbReference type="AlphaFoldDB" id="A0A6J3JW70"/>
<evidence type="ECO:0000313" key="16">
    <source>
        <dbReference type="RefSeq" id="XP_033345008.1"/>
    </source>
</evidence>
<keyword evidence="7" id="KW-0238">DNA-binding</keyword>
<evidence type="ECO:0000256" key="1">
    <source>
        <dbReference type="ARBA" id="ARBA00004123"/>
    </source>
</evidence>
<evidence type="ECO:0000256" key="7">
    <source>
        <dbReference type="ARBA" id="ARBA00023125"/>
    </source>
</evidence>
<proteinExistence type="predicted"/>
<feature type="binding site" evidence="11">
    <location>
        <position position="126"/>
    </location>
    <ligand>
        <name>Zn(2+)</name>
        <dbReference type="ChEBI" id="CHEBI:29105"/>
    </ligand>
</feature>
<feature type="domain" description="C2H2-type" evidence="12">
    <location>
        <begin position="505"/>
        <end position="532"/>
    </location>
</feature>
<dbReference type="GO" id="GO:0000981">
    <property type="term" value="F:DNA-binding transcription factor activity, RNA polymerase II-specific"/>
    <property type="evidence" value="ECO:0007669"/>
    <property type="project" value="TreeGrafter"/>
</dbReference>
<evidence type="ECO:0000259" key="12">
    <source>
        <dbReference type="PROSITE" id="PS50157"/>
    </source>
</evidence>
<keyword evidence="5 11" id="KW-0862">Zinc</keyword>
<dbReference type="RefSeq" id="XP_033345008.1">
    <property type="nucleotide sequence ID" value="XM_033489117.1"/>
</dbReference>
<gene>
    <name evidence="15 16" type="primary">LOC117231059</name>
</gene>
<reference evidence="15 16" key="1">
    <citation type="submission" date="2025-04" db="UniProtKB">
        <authorList>
            <consortium name="RefSeq"/>
        </authorList>
    </citation>
    <scope>IDENTIFICATION</scope>
    <source>
        <tissue evidence="15 16">Muscle</tissue>
    </source>
</reference>
<dbReference type="Proteomes" id="UP000504631">
    <property type="component" value="Unplaced"/>
</dbReference>
<keyword evidence="3" id="KW-0677">Repeat</keyword>
<accession>A0A6J3JW70</accession>
<feature type="binding site" evidence="11">
    <location>
        <position position="77"/>
    </location>
    <ligand>
        <name>Zn(2+)</name>
        <dbReference type="ChEBI" id="CHEBI:29105"/>
    </ligand>
</feature>
<feature type="domain" description="C2H2-type" evidence="12">
    <location>
        <begin position="392"/>
        <end position="419"/>
    </location>
</feature>
<evidence type="ECO:0000313" key="15">
    <source>
        <dbReference type="RefSeq" id="XP_033345007.1"/>
    </source>
</evidence>
<evidence type="ECO:0000256" key="11">
    <source>
        <dbReference type="PROSITE-ProRule" id="PRU01263"/>
    </source>
</evidence>
<keyword evidence="6" id="KW-0805">Transcription regulation</keyword>
<dbReference type="GO" id="GO:0008270">
    <property type="term" value="F:zinc ion binding"/>
    <property type="evidence" value="ECO:0007669"/>
    <property type="project" value="UniProtKB-UniRule"/>
</dbReference>
<dbReference type="Gene3D" id="3.40.1800.20">
    <property type="match status" value="1"/>
</dbReference>
<evidence type="ECO:0000256" key="2">
    <source>
        <dbReference type="ARBA" id="ARBA00022723"/>
    </source>
</evidence>
<feature type="domain" description="C2H2-type" evidence="12">
    <location>
        <begin position="477"/>
        <end position="504"/>
    </location>
</feature>
<sequence length="591" mass="69070">MDSEGSVILESCGEHSILIQTVKDMVNVNTHTDLQSEEGGFFVVTDVQDEQQNVIEVSNEQSTVGQSDVQFSWSNLCRICANVNDHLIPIFEGEGLQHDLCNKIHKYLPICVSENDALPLQLCYHCAATLLAWHELLEGCLNAERRLLEMQDALQEKQGIEGLETSTQDATSAPNVTESLHQQQETVKDEVSGNSAVNDSDRFGLLQKKSFTTYCSWQQANEANSKERIKEKINDDSDHSFESYYNTDLNMAEMVKVMLPSLREIKNQYTCKHCRRIFERKYHLSRHILQCKTGSFTECTISNAKDVDETEDKDMKNENRKDLRLFQKYKKNKVETYPCIYCDYAVKQKKLLELHLLESHSEFTRKKDKKLKCADREMVMRAKMEIDGKVYYHCNECGKNLYSPYTFFWHVRIHTGERPYTCHLCGKQFRINQGLARHLRDTHAGIKNFPCDICGRMFSTKRSAEDHKRIHTGERPYICNICGKSFKQKASLFVHNRTHSDVFPFKCNYCDQNFRTRPLLMLHVKKHTGEKPHACDICDRRFRIKYELKRHRLIHFDDKPWQCTECNLSFRQKRYLVNHKKVNHKFAVPMK</sequence>
<feature type="domain" description="C2H2-type" evidence="12">
    <location>
        <begin position="533"/>
        <end position="560"/>
    </location>
</feature>
<dbReference type="GO" id="GO:0000978">
    <property type="term" value="F:RNA polymerase II cis-regulatory region sequence-specific DNA binding"/>
    <property type="evidence" value="ECO:0007669"/>
    <property type="project" value="TreeGrafter"/>
</dbReference>
<feature type="domain" description="C2H2-type" evidence="12">
    <location>
        <begin position="269"/>
        <end position="297"/>
    </location>
</feature>
<name>A0A6J3JW70_9HYME</name>
<keyword evidence="8" id="KW-0804">Transcription</keyword>
<dbReference type="KEGG" id="bvk:117231059"/>
<comment type="subcellular location">
    <subcellularLocation>
        <location evidence="1">Nucleus</location>
    </subcellularLocation>
</comment>
<evidence type="ECO:0000256" key="6">
    <source>
        <dbReference type="ARBA" id="ARBA00023015"/>
    </source>
</evidence>